<accession>A0A7C4VUN9</accession>
<organism evidence="1">
    <name type="scientific">Fervidobacterium thailandense</name>
    <dbReference type="NCBI Taxonomy" id="1008305"/>
    <lineage>
        <taxon>Bacteria</taxon>
        <taxon>Thermotogati</taxon>
        <taxon>Thermotogota</taxon>
        <taxon>Thermotogae</taxon>
        <taxon>Thermotogales</taxon>
        <taxon>Fervidobacteriaceae</taxon>
        <taxon>Fervidobacterium</taxon>
    </lineage>
</organism>
<dbReference type="Pfam" id="PF06949">
    <property type="entry name" value="DUF1292"/>
    <property type="match status" value="1"/>
</dbReference>
<sequence>MFEHEHNHEHEHEHIDAFTLTDEQGNEHHFVRLGEIENKGKLYWVCEEIFVDGEEIVDFGDTYLFVKTEDEEGNVFLDSVDDEEEFNEVVKIWEDMMGDEDFFIDIDEEDTEEN</sequence>
<evidence type="ECO:0000313" key="1">
    <source>
        <dbReference type="EMBL" id="HGU41047.1"/>
    </source>
</evidence>
<name>A0A7C4VUN9_9BACT</name>
<proteinExistence type="predicted"/>
<dbReference type="InterPro" id="IPR009711">
    <property type="entry name" value="UPF0473"/>
</dbReference>
<dbReference type="EMBL" id="DSZY01000035">
    <property type="protein sequence ID" value="HGU41047.1"/>
    <property type="molecule type" value="Genomic_DNA"/>
</dbReference>
<gene>
    <name evidence="1" type="ORF">ENT77_07615</name>
</gene>
<reference evidence="1" key="1">
    <citation type="journal article" date="2020" name="mSystems">
        <title>Genome- and Community-Level Interaction Insights into Carbon Utilization and Element Cycling Functions of Hydrothermarchaeota in Hydrothermal Sediment.</title>
        <authorList>
            <person name="Zhou Z."/>
            <person name="Liu Y."/>
            <person name="Xu W."/>
            <person name="Pan J."/>
            <person name="Luo Z.H."/>
            <person name="Li M."/>
        </authorList>
    </citation>
    <scope>NUCLEOTIDE SEQUENCE [LARGE SCALE GENOMIC DNA]</scope>
    <source>
        <strain evidence="1">SpSt-609</strain>
    </source>
</reference>
<protein>
    <submittedName>
        <fullName evidence="1">DUF1292 domain-containing protein</fullName>
    </submittedName>
</protein>
<dbReference type="AlphaFoldDB" id="A0A7C4VUN9"/>
<comment type="caution">
    <text evidence="1">The sequence shown here is derived from an EMBL/GenBank/DDBJ whole genome shotgun (WGS) entry which is preliminary data.</text>
</comment>